<protein>
    <recommendedName>
        <fullName evidence="4">Increased loss of mitochondrial DNA protein 1</fullName>
    </recommendedName>
</protein>
<reference evidence="2 3" key="1">
    <citation type="journal article" date="2018" name="Sci. Rep.">
        <title>Comparative genomics provides insights into the lifestyle and reveals functional heterogeneity of dark septate endophytic fungi.</title>
        <authorList>
            <person name="Knapp D.G."/>
            <person name="Nemeth J.B."/>
            <person name="Barry K."/>
            <person name="Hainaut M."/>
            <person name="Henrissat B."/>
            <person name="Johnson J."/>
            <person name="Kuo A."/>
            <person name="Lim J.H.P."/>
            <person name="Lipzen A."/>
            <person name="Nolan M."/>
            <person name="Ohm R.A."/>
            <person name="Tamas L."/>
            <person name="Grigoriev I.V."/>
            <person name="Spatafora J.W."/>
            <person name="Nagy L.G."/>
            <person name="Kovacs G.M."/>
        </authorList>
    </citation>
    <scope>NUCLEOTIDE SEQUENCE [LARGE SCALE GENOMIC DNA]</scope>
    <source>
        <strain evidence="2 3">DSE2036</strain>
    </source>
</reference>
<evidence type="ECO:0000256" key="1">
    <source>
        <dbReference type="SAM" id="Phobius"/>
    </source>
</evidence>
<feature type="transmembrane region" description="Helical" evidence="1">
    <location>
        <begin position="129"/>
        <end position="153"/>
    </location>
</feature>
<organism evidence="2 3">
    <name type="scientific">Periconia macrospinosa</name>
    <dbReference type="NCBI Taxonomy" id="97972"/>
    <lineage>
        <taxon>Eukaryota</taxon>
        <taxon>Fungi</taxon>
        <taxon>Dikarya</taxon>
        <taxon>Ascomycota</taxon>
        <taxon>Pezizomycotina</taxon>
        <taxon>Dothideomycetes</taxon>
        <taxon>Pleosporomycetidae</taxon>
        <taxon>Pleosporales</taxon>
        <taxon>Massarineae</taxon>
        <taxon>Periconiaceae</taxon>
        <taxon>Periconia</taxon>
    </lineage>
</organism>
<dbReference type="EMBL" id="KZ805444">
    <property type="protein sequence ID" value="PVH97175.1"/>
    <property type="molecule type" value="Genomic_DNA"/>
</dbReference>
<dbReference type="OrthoDB" id="5299849at2759"/>
<accession>A0A2V1DGU9</accession>
<name>A0A2V1DGU9_9PLEO</name>
<feature type="transmembrane region" description="Helical" evidence="1">
    <location>
        <begin position="92"/>
        <end position="109"/>
    </location>
</feature>
<dbReference type="InterPro" id="IPR018815">
    <property type="entry name" value="Incr_loss_mito_DNA_1"/>
</dbReference>
<dbReference type="Pfam" id="PF10311">
    <property type="entry name" value="Ilm1"/>
    <property type="match status" value="1"/>
</dbReference>
<keyword evidence="1" id="KW-0472">Membrane</keyword>
<proteinExistence type="predicted"/>
<dbReference type="AlphaFoldDB" id="A0A2V1DGU9"/>
<sequence>MGLVSAYTVIRALALFHLTVAVLFLRNPRSVAEHNIVLLMQEAMQLPTPREFLKPTALTAFVSVLLAFHAISDLATFYLSEDLLEMYWGTQVPIRLTFLFALTGYSYAFKPDGMFVSSGRKYTVNKGDLLKNSVVFTFGFLELATWFWIFLALRDERRERRINLLKKREAEARRM</sequence>
<keyword evidence="1" id="KW-1133">Transmembrane helix</keyword>
<gene>
    <name evidence="2" type="ORF">DM02DRAFT_658534</name>
</gene>
<evidence type="ECO:0000313" key="3">
    <source>
        <dbReference type="Proteomes" id="UP000244855"/>
    </source>
</evidence>
<keyword evidence="3" id="KW-1185">Reference proteome</keyword>
<evidence type="ECO:0008006" key="4">
    <source>
        <dbReference type="Google" id="ProtNLM"/>
    </source>
</evidence>
<dbReference type="PANTHER" id="PTHR28029:SF1">
    <property type="entry name" value="PROTEIN ILM1"/>
    <property type="match status" value="1"/>
</dbReference>
<keyword evidence="1" id="KW-0812">Transmembrane</keyword>
<feature type="transmembrane region" description="Helical" evidence="1">
    <location>
        <begin position="56"/>
        <end position="80"/>
    </location>
</feature>
<dbReference type="PANTHER" id="PTHR28029">
    <property type="entry name" value="PROTEIN ILM1"/>
    <property type="match status" value="1"/>
</dbReference>
<evidence type="ECO:0000313" key="2">
    <source>
        <dbReference type="EMBL" id="PVH97175.1"/>
    </source>
</evidence>
<dbReference type="Proteomes" id="UP000244855">
    <property type="component" value="Unassembled WGS sequence"/>
</dbReference>